<dbReference type="PANTHER" id="PTHR33840:SF1">
    <property type="entry name" value="TLE1 PHOSPHOLIPASE DOMAIN-CONTAINING PROTEIN"/>
    <property type="match status" value="1"/>
</dbReference>
<dbReference type="EMBL" id="JACHHU010000011">
    <property type="protein sequence ID" value="MBB6543171.1"/>
    <property type="molecule type" value="Genomic_DNA"/>
</dbReference>
<organism evidence="2 3">
    <name type="scientific">Thalassotalea piscium</name>
    <dbReference type="NCBI Taxonomy" id="1230533"/>
    <lineage>
        <taxon>Bacteria</taxon>
        <taxon>Pseudomonadati</taxon>
        <taxon>Pseudomonadota</taxon>
        <taxon>Gammaproteobacteria</taxon>
        <taxon>Alteromonadales</taxon>
        <taxon>Colwelliaceae</taxon>
        <taxon>Thalassotalea</taxon>
    </lineage>
</organism>
<dbReference type="PANTHER" id="PTHR33840">
    <property type="match status" value="1"/>
</dbReference>
<feature type="domain" description="T6SS Phospholipase effector Tle1-like catalytic" evidence="1">
    <location>
        <begin position="3"/>
        <end position="261"/>
    </location>
</feature>
<evidence type="ECO:0000313" key="2">
    <source>
        <dbReference type="EMBL" id="MBB6543171.1"/>
    </source>
</evidence>
<dbReference type="Proteomes" id="UP000537141">
    <property type="component" value="Unassembled WGS sequence"/>
</dbReference>
<dbReference type="Pfam" id="PF09994">
    <property type="entry name" value="T6SS_Tle1-like_cat"/>
    <property type="match status" value="1"/>
</dbReference>
<comment type="caution">
    <text evidence="2">The sequence shown here is derived from an EMBL/GenBank/DDBJ whole genome shotgun (WGS) entry which is preliminary data.</text>
</comment>
<name>A0A7X0NH24_9GAMM</name>
<sequence>MVKRIVICADGTWNRPEKDLEKDFPTNVLKLARAIKPIGDDGVSQQVFYDWGVGSYYNSVVGGATGAGIQKNIKDNYRYIVQNYNDGDELYFFGFSRGAYTVRSLCGLINNCGILKRDKAHLIEQAFEHYKNGDKDYEPRSALSEMFIADNCHASKSVKFVGVWDTVGAMGIPISFLGLFEDEDEFYDTKMGSNIQIARHALAIDEHRKDFTPTIWQPRNSVDIKQVWFCGAHSNVGGSYAPDDEDRGLLSDIPLQWMIKEAQVHTLFVESHLVNELKPKVTATITESRKSFYRVKRKAYRKLQLTDKEYKLKLHSSVKARYDADKSYRPTNLVNEIKSNGWPILEE</sequence>
<proteinExistence type="predicted"/>
<dbReference type="AlphaFoldDB" id="A0A7X0NH24"/>
<evidence type="ECO:0000259" key="1">
    <source>
        <dbReference type="Pfam" id="PF09994"/>
    </source>
</evidence>
<dbReference type="InterPro" id="IPR018712">
    <property type="entry name" value="Tle1-like_cat"/>
</dbReference>
<keyword evidence="3" id="KW-1185">Reference proteome</keyword>
<dbReference type="RefSeq" id="WP_184423967.1">
    <property type="nucleotide sequence ID" value="NZ_AP027362.1"/>
</dbReference>
<evidence type="ECO:0000313" key="3">
    <source>
        <dbReference type="Proteomes" id="UP000537141"/>
    </source>
</evidence>
<reference evidence="2 3" key="1">
    <citation type="submission" date="2020-08" db="EMBL/GenBank/DDBJ databases">
        <title>Genomic Encyclopedia of Type Strains, Phase IV (KMG-IV): sequencing the most valuable type-strain genomes for metagenomic binning, comparative biology and taxonomic classification.</title>
        <authorList>
            <person name="Goeker M."/>
        </authorList>
    </citation>
    <scope>NUCLEOTIDE SEQUENCE [LARGE SCALE GENOMIC DNA]</scope>
    <source>
        <strain evidence="2 3">DSM 26287</strain>
    </source>
</reference>
<gene>
    <name evidence="2" type="ORF">HNQ55_001678</name>
</gene>
<protein>
    <submittedName>
        <fullName evidence="2">Uncharacterized protein (DUF2235 family)</fullName>
    </submittedName>
</protein>
<accession>A0A7X0NH24</accession>